<proteinExistence type="predicted"/>
<feature type="transmembrane region" description="Helical" evidence="1">
    <location>
        <begin position="61"/>
        <end position="81"/>
    </location>
</feature>
<keyword evidence="1" id="KW-0812">Transmembrane</keyword>
<evidence type="ECO:0000256" key="1">
    <source>
        <dbReference type="SAM" id="Phobius"/>
    </source>
</evidence>
<evidence type="ECO:0000313" key="3">
    <source>
        <dbReference type="Proteomes" id="UP000199550"/>
    </source>
</evidence>
<keyword evidence="3" id="KW-1185">Reference proteome</keyword>
<dbReference type="Proteomes" id="UP000199550">
    <property type="component" value="Unassembled WGS sequence"/>
</dbReference>
<evidence type="ECO:0000313" key="2">
    <source>
        <dbReference type="EMBL" id="SFL08898.1"/>
    </source>
</evidence>
<evidence type="ECO:0008006" key="4">
    <source>
        <dbReference type="Google" id="ProtNLM"/>
    </source>
</evidence>
<dbReference type="InterPro" id="IPR019201">
    <property type="entry name" value="DUF2065"/>
</dbReference>
<organism evidence="2 3">
    <name type="scientific">Loktanella salsilacus</name>
    <dbReference type="NCBI Taxonomy" id="195913"/>
    <lineage>
        <taxon>Bacteria</taxon>
        <taxon>Pseudomonadati</taxon>
        <taxon>Pseudomonadota</taxon>
        <taxon>Alphaproteobacteria</taxon>
        <taxon>Rhodobacterales</taxon>
        <taxon>Roseobacteraceae</taxon>
        <taxon>Loktanella</taxon>
    </lineage>
</organism>
<sequence length="83" mass="8888">MQRGPQRHRHLPRRTDARMIALALTGLGLVLLIEGLVYALAPSLIEDMLAALRSLGLPERRLVGLAVLATGAALLWLAALIGT</sequence>
<protein>
    <recommendedName>
        <fullName evidence="4">DUF2065 domain-containing protein</fullName>
    </recommendedName>
</protein>
<keyword evidence="1" id="KW-0472">Membrane</keyword>
<keyword evidence="1" id="KW-1133">Transmembrane helix</keyword>
<reference evidence="2 3" key="1">
    <citation type="submission" date="2016-10" db="EMBL/GenBank/DDBJ databases">
        <authorList>
            <person name="de Groot N.N."/>
        </authorList>
    </citation>
    <scope>NUCLEOTIDE SEQUENCE [LARGE SCALE GENOMIC DNA]</scope>
    <source>
        <strain evidence="2 3">DSM 16199</strain>
    </source>
</reference>
<gene>
    <name evidence="2" type="ORF">SAMN04488004_107171</name>
</gene>
<dbReference type="EMBL" id="FOTF01000007">
    <property type="protein sequence ID" value="SFL08898.1"/>
    <property type="molecule type" value="Genomic_DNA"/>
</dbReference>
<name>A0A1I4ET57_9RHOB</name>
<dbReference type="Pfam" id="PF09838">
    <property type="entry name" value="DUF2065"/>
    <property type="match status" value="1"/>
</dbReference>
<dbReference type="STRING" id="195913.SAMN04488004_107171"/>
<dbReference type="AlphaFoldDB" id="A0A1I4ET57"/>
<accession>A0A1I4ET57</accession>
<feature type="transmembrane region" description="Helical" evidence="1">
    <location>
        <begin position="20"/>
        <end position="41"/>
    </location>
</feature>